<dbReference type="GO" id="GO:0071770">
    <property type="term" value="P:DIM/DIP cell wall layer assembly"/>
    <property type="evidence" value="ECO:0007669"/>
    <property type="project" value="TreeGrafter"/>
</dbReference>
<reference evidence="3 4" key="1">
    <citation type="submission" date="2008-03" db="EMBL/GenBank/DDBJ databases">
        <title>Complete sequence of chromosome of Methylobacterium radiotolerans JCM 2831.</title>
        <authorList>
            <consortium name="US DOE Joint Genome Institute"/>
            <person name="Copeland A."/>
            <person name="Lucas S."/>
            <person name="Lapidus A."/>
            <person name="Glavina del Rio T."/>
            <person name="Dalin E."/>
            <person name="Tice H."/>
            <person name="Bruce D."/>
            <person name="Goodwin L."/>
            <person name="Pitluck S."/>
            <person name="Kiss H."/>
            <person name="Brettin T."/>
            <person name="Detter J.C."/>
            <person name="Han C."/>
            <person name="Kuske C.R."/>
            <person name="Schmutz J."/>
            <person name="Larimer F."/>
            <person name="Land M."/>
            <person name="Hauser L."/>
            <person name="Kyrpides N."/>
            <person name="Mikhailova N."/>
            <person name="Marx C.J."/>
            <person name="Richardson P."/>
        </authorList>
    </citation>
    <scope>NUCLEOTIDE SEQUENCE [LARGE SCALE GENOMIC DNA]</scope>
    <source>
        <strain evidence="4">ATCC 27329 / DSM 1819 / JCM 2831 / NBRC 15690 / NCIMB 10815 / 0-1</strain>
    </source>
</reference>
<sequence>MQDITMVETDFDRDEPAALFEWTVVEPLFQLPHSLVPTAWAGHIPFLFSLIKIDRPRTFVELGVFNGASMIAACSAARNYNTDTVCYGIDTWQGDEHAGLYEGDKIYADLTKTLAEIYPPARLLRGTFESQLGRFKDGTIDLLHIDGLHTYSAVKQDFDNWLPKMSERGIVLFHDTCVREREFGVWKLWEELSVQYPSMEFYHSFGLGVLFVGNKLSQTTKRLVDLWTNNDSFREFFRCTCEHVGAILPNRVQDRVNTELLHEARAQIAREQAHQIWLNRNWLHAQEEAECERNNSKKEIERINSHAYDNQISLWREVRKTRQVNARRAIAVANKNSPFLINIPGRRPLKHSDTPLIVSQTGLFDESFYKNEYSDVRDSGVNALEHFIQHGVREGRWPNEFFDTIWYISEYMNYDNVGMNPLIHYCNEWKGMNVNPNPYFSVRSYLEWNPDVAASGEEPCQHFLRMGGREGRMTDFSTPFYTIRPEALDRMNKVEALRHALKLDRNIDRTIDNKISRS</sequence>
<dbReference type="KEGG" id="mrd:Mrad2831_1218"/>
<protein>
    <recommendedName>
        <fullName evidence="5">Methyltransferase family protein</fullName>
    </recommendedName>
</protein>
<dbReference type="HOGENOM" id="CLU_525618_0_0_5"/>
<dbReference type="GO" id="GO:0005886">
    <property type="term" value="C:plasma membrane"/>
    <property type="evidence" value="ECO:0007669"/>
    <property type="project" value="TreeGrafter"/>
</dbReference>
<dbReference type="GeneID" id="31780863"/>
<evidence type="ECO:0000256" key="2">
    <source>
        <dbReference type="ARBA" id="ARBA00022679"/>
    </source>
</evidence>
<dbReference type="Pfam" id="PF13578">
    <property type="entry name" value="Methyltransf_24"/>
    <property type="match status" value="1"/>
</dbReference>
<dbReference type="PANTHER" id="PTHR40048:SF1">
    <property type="entry name" value="RHAMNOSYL O-METHYLTRANSFERASE"/>
    <property type="match status" value="1"/>
</dbReference>
<dbReference type="AlphaFoldDB" id="B1M2T1"/>
<dbReference type="eggNOG" id="COG0438">
    <property type="taxonomic scope" value="Bacteria"/>
</dbReference>
<gene>
    <name evidence="3" type="ordered locus">Mrad2831_1218</name>
</gene>
<proteinExistence type="predicted"/>
<evidence type="ECO:0000313" key="3">
    <source>
        <dbReference type="EMBL" id="ACB23222.1"/>
    </source>
</evidence>
<keyword evidence="1" id="KW-0489">Methyltransferase</keyword>
<dbReference type="InterPro" id="IPR029063">
    <property type="entry name" value="SAM-dependent_MTases_sf"/>
</dbReference>
<dbReference type="RefSeq" id="WP_012318211.1">
    <property type="nucleotide sequence ID" value="NC_010505.1"/>
</dbReference>
<dbReference type="STRING" id="426355.Mrad2831_1218"/>
<dbReference type="GO" id="GO:0008168">
    <property type="term" value="F:methyltransferase activity"/>
    <property type="evidence" value="ECO:0007669"/>
    <property type="project" value="UniProtKB-KW"/>
</dbReference>
<dbReference type="OrthoDB" id="9816424at2"/>
<dbReference type="Gene3D" id="3.40.50.150">
    <property type="entry name" value="Vaccinia Virus protein VP39"/>
    <property type="match status" value="1"/>
</dbReference>
<dbReference type="EMBL" id="CP001001">
    <property type="protein sequence ID" value="ACB23222.1"/>
    <property type="molecule type" value="Genomic_DNA"/>
</dbReference>
<evidence type="ECO:0000256" key="1">
    <source>
        <dbReference type="ARBA" id="ARBA00022603"/>
    </source>
</evidence>
<dbReference type="PANTHER" id="PTHR40048">
    <property type="entry name" value="RHAMNOSYL O-METHYLTRANSFERASE"/>
    <property type="match status" value="1"/>
</dbReference>
<accession>B1M2T1</accession>
<name>B1M2T1_METRJ</name>
<dbReference type="SUPFAM" id="SSF53335">
    <property type="entry name" value="S-adenosyl-L-methionine-dependent methyltransferases"/>
    <property type="match status" value="1"/>
</dbReference>
<evidence type="ECO:0008006" key="5">
    <source>
        <dbReference type="Google" id="ProtNLM"/>
    </source>
</evidence>
<organism evidence="3 4">
    <name type="scientific">Methylobacterium radiotolerans (strain ATCC 27329 / DSM 1819 / JCM 2831 / NBRC 15690 / NCIMB 10815 / 0-1)</name>
    <dbReference type="NCBI Taxonomy" id="426355"/>
    <lineage>
        <taxon>Bacteria</taxon>
        <taxon>Pseudomonadati</taxon>
        <taxon>Pseudomonadota</taxon>
        <taxon>Alphaproteobacteria</taxon>
        <taxon>Hyphomicrobiales</taxon>
        <taxon>Methylobacteriaceae</taxon>
        <taxon>Methylobacterium</taxon>
    </lineage>
</organism>
<evidence type="ECO:0000313" key="4">
    <source>
        <dbReference type="Proteomes" id="UP000006589"/>
    </source>
</evidence>
<dbReference type="GO" id="GO:0032259">
    <property type="term" value="P:methylation"/>
    <property type="evidence" value="ECO:0007669"/>
    <property type="project" value="UniProtKB-KW"/>
</dbReference>
<keyword evidence="2" id="KW-0808">Transferase</keyword>
<dbReference type="Proteomes" id="UP000006589">
    <property type="component" value="Chromosome"/>
</dbReference>